<accession>A0A561T6L9</accession>
<evidence type="ECO:0000313" key="1">
    <source>
        <dbReference type="EMBL" id="TWF82763.1"/>
    </source>
</evidence>
<protein>
    <submittedName>
        <fullName evidence="1">Uncharacterized protein</fullName>
    </submittedName>
</protein>
<proteinExistence type="predicted"/>
<dbReference type="RefSeq" id="WP_170305218.1">
    <property type="nucleotide sequence ID" value="NZ_BAAAMZ010000017.1"/>
</dbReference>
<dbReference type="EMBL" id="VIWT01000004">
    <property type="protein sequence ID" value="TWF82763.1"/>
    <property type="molecule type" value="Genomic_DNA"/>
</dbReference>
<comment type="caution">
    <text evidence="1">The sequence shown here is derived from an EMBL/GenBank/DDBJ whole genome shotgun (WGS) entry which is preliminary data.</text>
</comment>
<evidence type="ECO:0000313" key="2">
    <source>
        <dbReference type="Proteomes" id="UP000317940"/>
    </source>
</evidence>
<name>A0A561T6L9_9ACTN</name>
<dbReference type="Proteomes" id="UP000317940">
    <property type="component" value="Unassembled WGS sequence"/>
</dbReference>
<organism evidence="1 2">
    <name type="scientific">Kitasatospora viridis</name>
    <dbReference type="NCBI Taxonomy" id="281105"/>
    <lineage>
        <taxon>Bacteria</taxon>
        <taxon>Bacillati</taxon>
        <taxon>Actinomycetota</taxon>
        <taxon>Actinomycetes</taxon>
        <taxon>Kitasatosporales</taxon>
        <taxon>Streptomycetaceae</taxon>
        <taxon>Kitasatospora</taxon>
    </lineage>
</organism>
<reference evidence="1 2" key="1">
    <citation type="submission" date="2019-06" db="EMBL/GenBank/DDBJ databases">
        <title>Sequencing the genomes of 1000 actinobacteria strains.</title>
        <authorList>
            <person name="Klenk H.-P."/>
        </authorList>
    </citation>
    <scope>NUCLEOTIDE SEQUENCE [LARGE SCALE GENOMIC DNA]</scope>
    <source>
        <strain evidence="1 2">DSM 44826</strain>
    </source>
</reference>
<keyword evidence="2" id="KW-1185">Reference proteome</keyword>
<sequence>MELVIVTLTAPTPRGRTGIGAPVLTDLLWVHATAADRVEHITVREAPDGTSYAAGLFLRPADSTAGQESHELTALHLCRTAIDNSPALTGWRADLDPPVHQRRC</sequence>
<gene>
    <name evidence="1" type="ORF">FHX73_14245</name>
</gene>
<dbReference type="AlphaFoldDB" id="A0A561T6L9"/>